<dbReference type="AlphaFoldDB" id="A0A437QM36"/>
<organism evidence="2 3">
    <name type="scientific">Rheinheimera riviphila</name>
    <dbReference type="NCBI Taxonomy" id="1834037"/>
    <lineage>
        <taxon>Bacteria</taxon>
        <taxon>Pseudomonadati</taxon>
        <taxon>Pseudomonadota</taxon>
        <taxon>Gammaproteobacteria</taxon>
        <taxon>Chromatiales</taxon>
        <taxon>Chromatiaceae</taxon>
        <taxon>Rheinheimera</taxon>
    </lineage>
</organism>
<proteinExistence type="predicted"/>
<dbReference type="OrthoDB" id="5739727at2"/>
<keyword evidence="1" id="KW-1133">Transmembrane helix</keyword>
<feature type="transmembrane region" description="Helical" evidence="1">
    <location>
        <begin position="6"/>
        <end position="26"/>
    </location>
</feature>
<keyword evidence="3" id="KW-1185">Reference proteome</keyword>
<protein>
    <submittedName>
        <fullName evidence="2">Uncharacterized protein</fullName>
    </submittedName>
</protein>
<sequence length="78" mass="8503">MNLPSYISIQAVVMLILFGTSVSYLLGRRKTKRPFLMALVGGVLAVMPPLFVIYLVLFLLKKDLPSAAAAANIDEPKP</sequence>
<feature type="transmembrane region" description="Helical" evidence="1">
    <location>
        <begin position="38"/>
        <end position="60"/>
    </location>
</feature>
<evidence type="ECO:0000256" key="1">
    <source>
        <dbReference type="SAM" id="Phobius"/>
    </source>
</evidence>
<evidence type="ECO:0000313" key="3">
    <source>
        <dbReference type="Proteomes" id="UP000283077"/>
    </source>
</evidence>
<evidence type="ECO:0000313" key="2">
    <source>
        <dbReference type="EMBL" id="RVU35588.1"/>
    </source>
</evidence>
<dbReference type="Proteomes" id="UP000283077">
    <property type="component" value="Unassembled WGS sequence"/>
</dbReference>
<accession>A0A437QM36</accession>
<name>A0A437QM36_9GAMM</name>
<comment type="caution">
    <text evidence="2">The sequence shown here is derived from an EMBL/GenBank/DDBJ whole genome shotgun (WGS) entry which is preliminary data.</text>
</comment>
<keyword evidence="1" id="KW-0472">Membrane</keyword>
<reference evidence="2 3" key="1">
    <citation type="submission" date="2019-01" db="EMBL/GenBank/DDBJ databases">
        <authorList>
            <person name="Chen W.-M."/>
        </authorList>
    </citation>
    <scope>NUCLEOTIDE SEQUENCE [LARGE SCALE GENOMIC DNA]</scope>
    <source>
        <strain evidence="2 3">KYPC3</strain>
    </source>
</reference>
<keyword evidence="1" id="KW-0812">Transmembrane</keyword>
<gene>
    <name evidence="2" type="ORF">EOE67_13415</name>
</gene>
<dbReference type="EMBL" id="SACS01000014">
    <property type="protein sequence ID" value="RVU35588.1"/>
    <property type="molecule type" value="Genomic_DNA"/>
</dbReference>
<dbReference type="RefSeq" id="WP_127699746.1">
    <property type="nucleotide sequence ID" value="NZ_SACS01000014.1"/>
</dbReference>